<accession>A0A7T4UPR5</accession>
<reference evidence="2 3" key="1">
    <citation type="submission" date="2020-12" db="EMBL/GenBank/DDBJ databases">
        <authorList>
            <person name="Shan Y."/>
        </authorList>
    </citation>
    <scope>NUCLEOTIDE SEQUENCE [LARGE SCALE GENOMIC DNA]</scope>
    <source>
        <strain evidence="3">csc3.9</strain>
    </source>
</reference>
<sequence length="521" mass="57394">MEFRHIRELGWWNVFILTKAVLYLTGRMDFLIGLNIALVLFLLLEADSPTARTIKNSVAILLSIVLVITELGFPIFSLPTLVADGDFDAIIQPIFGAILYREFVLAPVLLATAYYYFSRIIEFGIVSCIAVTGAALLHSGILEVLLPQHSSTVVEQAAAQAAEGRPDDTELNTLLSSFFTNESSRSIEFTDNAPGFDIVILSVCSLAWDDLDLTGLRTHPLFDEFDIVFDNFNSATSYSGPALIRLLRANCGQQDHPALFKTPSSSICLMASRLDELGYKQSLVMNHDGVFDNFLGLMREFGGLKAPLLDQSNLEVAQKAFDGSPVYDDGSALNSWLNNKGENGPRMLLYNTVSLHDGNRLIKGKSGAGVAGYKVRAQRMLDDLHAFIMALEQQNKPTLLLFVPEHGAGMKGDRLQLSGMREIPLPGITHVPVAAKLIGATRRGPVYRVPDATSHLAITALIDRVIQFQPYKAEHYSAQSLGEDLPRTRAVSQNEGSTVIETEGSHYLTLDRQRWQPYPAH</sequence>
<evidence type="ECO:0000313" key="3">
    <source>
        <dbReference type="Proteomes" id="UP000596063"/>
    </source>
</evidence>
<dbReference type="NCBIfam" id="TIGR03368">
    <property type="entry name" value="cellulose_yhjU"/>
    <property type="match status" value="1"/>
</dbReference>
<keyword evidence="2" id="KW-0808">Transferase</keyword>
<dbReference type="InterPro" id="IPR017850">
    <property type="entry name" value="Alkaline_phosphatase_core_sf"/>
</dbReference>
<feature type="transmembrane region" description="Helical" evidence="1">
    <location>
        <begin position="56"/>
        <end position="78"/>
    </location>
</feature>
<dbReference type="AlphaFoldDB" id="A0A7T4UPR5"/>
<feature type="transmembrane region" description="Helical" evidence="1">
    <location>
        <begin position="98"/>
        <end position="117"/>
    </location>
</feature>
<proteinExistence type="predicted"/>
<name>A0A7T4UPR5_9GAMM</name>
<evidence type="ECO:0000313" key="2">
    <source>
        <dbReference type="EMBL" id="QQD17827.1"/>
    </source>
</evidence>
<keyword evidence="1" id="KW-0812">Transmembrane</keyword>
<gene>
    <name evidence="2" type="primary">bcsG</name>
    <name evidence="2" type="ORF">I6N98_16015</name>
</gene>
<feature type="transmembrane region" description="Helical" evidence="1">
    <location>
        <begin position="124"/>
        <end position="146"/>
    </location>
</feature>
<dbReference type="InterPro" id="IPR017744">
    <property type="entry name" value="BcsG"/>
</dbReference>
<dbReference type="EMBL" id="CP066167">
    <property type="protein sequence ID" value="QQD17827.1"/>
    <property type="molecule type" value="Genomic_DNA"/>
</dbReference>
<feature type="transmembrane region" description="Helical" evidence="1">
    <location>
        <begin position="20"/>
        <end position="44"/>
    </location>
</feature>
<dbReference type="Gene3D" id="3.40.720.10">
    <property type="entry name" value="Alkaline Phosphatase, subunit A"/>
    <property type="match status" value="1"/>
</dbReference>
<dbReference type="KEGG" id="snan:I6N98_16015"/>
<dbReference type="EC" id="2.7.8.-" evidence="2"/>
<dbReference type="RefSeq" id="WP_198569326.1">
    <property type="nucleotide sequence ID" value="NZ_CP066167.1"/>
</dbReference>
<keyword evidence="1" id="KW-1133">Transmembrane helix</keyword>
<organism evidence="2 3">
    <name type="scientific">Spongiibacter nanhainus</name>
    <dbReference type="NCBI Taxonomy" id="2794344"/>
    <lineage>
        <taxon>Bacteria</taxon>
        <taxon>Pseudomonadati</taxon>
        <taxon>Pseudomonadota</taxon>
        <taxon>Gammaproteobacteria</taxon>
        <taxon>Cellvibrionales</taxon>
        <taxon>Spongiibacteraceae</taxon>
        <taxon>Spongiibacter</taxon>
    </lineage>
</organism>
<dbReference type="Pfam" id="PF11658">
    <property type="entry name" value="CBP_BcsG"/>
    <property type="match status" value="1"/>
</dbReference>
<dbReference type="Proteomes" id="UP000596063">
    <property type="component" value="Chromosome"/>
</dbReference>
<dbReference type="GO" id="GO:0016740">
    <property type="term" value="F:transferase activity"/>
    <property type="evidence" value="ECO:0007669"/>
    <property type="project" value="UniProtKB-KW"/>
</dbReference>
<protein>
    <submittedName>
        <fullName evidence="2">Cellulose biosynthesis protein BcsG</fullName>
        <ecNumber evidence="2">2.7.8.-</ecNumber>
    </submittedName>
</protein>
<keyword evidence="1" id="KW-0472">Membrane</keyword>
<evidence type="ECO:0000256" key="1">
    <source>
        <dbReference type="SAM" id="Phobius"/>
    </source>
</evidence>
<keyword evidence="3" id="KW-1185">Reference proteome</keyword>